<evidence type="ECO:0000256" key="1">
    <source>
        <dbReference type="SAM" id="MobiDB-lite"/>
    </source>
</evidence>
<feature type="chain" id="PRO_5004901464" evidence="2">
    <location>
        <begin position="24"/>
        <end position="419"/>
    </location>
</feature>
<dbReference type="Proteomes" id="UP000019335">
    <property type="component" value="Chromosome 7"/>
</dbReference>
<sequence>MAAQADDLKWLTTLCLNFGVATAVPATETVHSSSLLPSLSEVPPKNQLACSHDFFRAAHLFHEATFGPASLSYPPSPTSISPTTEEEKHGLLLLLLAVTSSLSSRSGASSLLTPDESSYYLGQLHTAKTRISSSSKTSALKPICHNLHQTIILLEILIRGSSTSSLQTPRPPSQPGSRPSSRPSSASGLANSTGNGSRGEEDKDKQVEDPTLGLSALISKETSTLLTFPFEVLHALARNCLQSSYVSVLPPSLRTSAVALFRLALQRQLQKHPSTSAKGDGGAEERNEKALWVYLDLYHAVGGTKAGLEVVREFRAGIETKSLVPAPSCTLSRVASRLAAALYNEGVSKLEMMGGGEEGRESGPEACLEAALGLLPWAEEDFKANYHEQIHSMLSVARELEEVEREDEKQRRMSMGTES</sequence>
<feature type="region of interest" description="Disordered" evidence="1">
    <location>
        <begin position="163"/>
        <end position="208"/>
    </location>
</feature>
<gene>
    <name evidence="3" type="ORF">Naga_100563g1</name>
</gene>
<organism evidence="3 4">
    <name type="scientific">Nannochloropsis gaditana</name>
    <dbReference type="NCBI Taxonomy" id="72520"/>
    <lineage>
        <taxon>Eukaryota</taxon>
        <taxon>Sar</taxon>
        <taxon>Stramenopiles</taxon>
        <taxon>Ochrophyta</taxon>
        <taxon>Eustigmatophyceae</taxon>
        <taxon>Eustigmatales</taxon>
        <taxon>Monodopsidaceae</taxon>
        <taxon>Nannochloropsis</taxon>
    </lineage>
</organism>
<proteinExistence type="predicted"/>
<reference evidence="3 4" key="1">
    <citation type="journal article" date="2014" name="Mol. Plant">
        <title>Chromosome Scale Genome Assembly and Transcriptome Profiling of Nannochloropsis gaditana in Nitrogen Depletion.</title>
        <authorList>
            <person name="Corteggiani Carpinelli E."/>
            <person name="Telatin A."/>
            <person name="Vitulo N."/>
            <person name="Forcato C."/>
            <person name="D'Angelo M."/>
            <person name="Schiavon R."/>
            <person name="Vezzi A."/>
            <person name="Giacometti G.M."/>
            <person name="Morosinotto T."/>
            <person name="Valle G."/>
        </authorList>
    </citation>
    <scope>NUCLEOTIDE SEQUENCE [LARGE SCALE GENOMIC DNA]</scope>
    <source>
        <strain evidence="3 4">B-31</strain>
    </source>
</reference>
<evidence type="ECO:0000313" key="4">
    <source>
        <dbReference type="Proteomes" id="UP000019335"/>
    </source>
</evidence>
<keyword evidence="2" id="KW-0732">Signal</keyword>
<feature type="compositionally biased region" description="Basic and acidic residues" evidence="1">
    <location>
        <begin position="198"/>
        <end position="208"/>
    </location>
</feature>
<dbReference type="EMBL" id="AZIL01000498">
    <property type="protein sequence ID" value="EWM27316.1"/>
    <property type="molecule type" value="Genomic_DNA"/>
</dbReference>
<dbReference type="AlphaFoldDB" id="W7U365"/>
<dbReference type="OrthoDB" id="10537226at2759"/>
<comment type="caution">
    <text evidence="3">The sequence shown here is derived from an EMBL/GenBank/DDBJ whole genome shotgun (WGS) entry which is preliminary data.</text>
</comment>
<name>W7U365_9STRA</name>
<accession>W7U365</accession>
<feature type="signal peptide" evidence="2">
    <location>
        <begin position="1"/>
        <end position="23"/>
    </location>
</feature>
<keyword evidence="4" id="KW-1185">Reference proteome</keyword>
<feature type="compositionally biased region" description="Low complexity" evidence="1">
    <location>
        <begin position="175"/>
        <end position="185"/>
    </location>
</feature>
<feature type="compositionally biased region" description="Polar residues" evidence="1">
    <location>
        <begin position="186"/>
        <end position="195"/>
    </location>
</feature>
<protein>
    <submittedName>
        <fullName evidence="3">Uncharacterized protein</fullName>
    </submittedName>
</protein>
<evidence type="ECO:0000256" key="2">
    <source>
        <dbReference type="SAM" id="SignalP"/>
    </source>
</evidence>
<evidence type="ECO:0000313" key="3">
    <source>
        <dbReference type="EMBL" id="EWM27316.1"/>
    </source>
</evidence>